<protein>
    <submittedName>
        <fullName evidence="1">Uncharacterized protein</fullName>
    </submittedName>
</protein>
<reference evidence="1" key="1">
    <citation type="submission" date="2022-10" db="EMBL/GenBank/DDBJ databases">
        <title>Rhodococcus sp.75.</title>
        <authorList>
            <person name="Sun M."/>
        </authorList>
    </citation>
    <scope>NUCLEOTIDE SEQUENCE</scope>
    <source>
        <strain evidence="1">75</strain>
    </source>
</reference>
<gene>
    <name evidence="1" type="ORF">RHODO2019_07190</name>
</gene>
<proteinExistence type="predicted"/>
<evidence type="ECO:0000313" key="2">
    <source>
        <dbReference type="Proteomes" id="UP001164965"/>
    </source>
</evidence>
<name>A0ABY6P3G6_9NOCA</name>
<dbReference type="EMBL" id="CP110615">
    <property type="protein sequence ID" value="UZJ26187.1"/>
    <property type="molecule type" value="Genomic_DNA"/>
</dbReference>
<evidence type="ECO:0000313" key="1">
    <source>
        <dbReference type="EMBL" id="UZJ26187.1"/>
    </source>
</evidence>
<dbReference type="Proteomes" id="UP001164965">
    <property type="component" value="Chromosome"/>
</dbReference>
<sequence length="210" mass="21566">MPTSPQRPSAGEGVLLRGDAHAGLSAVADAVLGSSPRRELFLLDVGQDPSEVDQGPVDVVWSGPDDVSRLHRAGELGAALRAARARLRAGGLVLLPAPEPAELKALHAVAPVAVQLGVDGSAGPVGVWDFTAGGSRSYSCHVLDLQRTDDQWSVQAGVTTWFEVPTGATLRTELVTAGFQGAQRLPAAEAGTSCAVWAAVAPSSVPPDRA</sequence>
<keyword evidence="2" id="KW-1185">Reference proteome</keyword>
<accession>A0ABY6P3G6</accession>
<organism evidence="1 2">
    <name type="scientific">Rhodococcus antarcticus</name>
    <dbReference type="NCBI Taxonomy" id="2987751"/>
    <lineage>
        <taxon>Bacteria</taxon>
        <taxon>Bacillati</taxon>
        <taxon>Actinomycetota</taxon>
        <taxon>Actinomycetes</taxon>
        <taxon>Mycobacteriales</taxon>
        <taxon>Nocardiaceae</taxon>
        <taxon>Rhodococcus</taxon>
    </lineage>
</organism>
<dbReference type="RefSeq" id="WP_265384291.1">
    <property type="nucleotide sequence ID" value="NZ_CP110615.1"/>
</dbReference>